<dbReference type="OrthoDB" id="3648100at2759"/>
<evidence type="ECO:0000313" key="4">
    <source>
        <dbReference type="Proteomes" id="UP001302367"/>
    </source>
</evidence>
<dbReference type="AlphaFoldDB" id="A0A2G5HYG2"/>
<sequence>MVNTDDLIRGFGSLGLSAQQSFNGAATDGDHTQPFATYPRRHPHHEITYDFPALDLLQDAASQALLPEPANIDFRTQPDTSKHHLNQFPSQYCLAMDPNAVQDDLSAAGTSDRAAAFLAVLDALTAYEGHSTLSIATYSQNGKLQYVVRLQCNLNGKQNCYDEGFDEEEFAVLLSARRPWIELLGDIIYRASAQSYIAAEISMLAQDVRLYTHDANRWRHRWGSGRKDTASIRLMMRDREIHVHQDDESGYVLNLACGHSVRTTADELQTLQDDCRTRLRCADCDDQAAWESLDGEVEQFEAATVSTRALLGILIATSRSFELSEVIVPTIMQHAHCEETFTALEIICAWLAKQEDMIAIVPGTLKAGLEKVCLDGLRKDCNLPQAATVPTPPGWTEFLHLWLSRAINFLIYRRCSCGDTERHSGVHWHHDDNLIWWNDPRQTHAVDSYDSGQEEGVSDMIMS</sequence>
<evidence type="ECO:0000313" key="1">
    <source>
        <dbReference type="EMBL" id="PIA97531.1"/>
    </source>
</evidence>
<gene>
    <name evidence="1" type="ORF">CB0940_06169</name>
    <name evidence="2" type="ORF">RHO25_003398</name>
</gene>
<protein>
    <submittedName>
        <fullName evidence="1">Uncharacterized protein</fullName>
    </submittedName>
</protein>
<name>A0A2G5HYG2_CERBT</name>
<proteinExistence type="predicted"/>
<dbReference type="EMBL" id="CP134185">
    <property type="protein sequence ID" value="WPA98785.1"/>
    <property type="molecule type" value="Genomic_DNA"/>
</dbReference>
<dbReference type="EMBL" id="LKMD01000102">
    <property type="protein sequence ID" value="PIA97531.1"/>
    <property type="molecule type" value="Genomic_DNA"/>
</dbReference>
<reference evidence="1 3" key="1">
    <citation type="submission" date="2015-10" db="EMBL/GenBank/DDBJ databases">
        <title>The cercosporin biosynthetic gene cluster was horizontally transferred to several fungal lineages and shown to be expanded in Cercospora beticola based on microsynteny with recipient genomes.</title>
        <authorList>
            <person name="De Jonge R."/>
            <person name="Ebert M.K."/>
            <person name="Suttle J.C."/>
            <person name="Jurick Ii W.M."/>
            <person name="Secor G.A."/>
            <person name="Thomma B.P."/>
            <person name="Van De Peer Y."/>
            <person name="Bolton M.D."/>
        </authorList>
    </citation>
    <scope>NUCLEOTIDE SEQUENCE [LARGE SCALE GENOMIC DNA]</scope>
    <source>
        <strain evidence="1 3">09-40</strain>
    </source>
</reference>
<reference evidence="2 4" key="2">
    <citation type="submission" date="2023-09" db="EMBL/GenBank/DDBJ databases">
        <title>Complete-Gapless Cercospora beticola genome.</title>
        <authorList>
            <person name="Wyatt N.A."/>
            <person name="Spanner R.E."/>
            <person name="Bolton M.D."/>
        </authorList>
    </citation>
    <scope>NUCLEOTIDE SEQUENCE [LARGE SCALE GENOMIC DNA]</scope>
    <source>
        <strain evidence="2">Cb09-40</strain>
    </source>
</reference>
<dbReference type="Proteomes" id="UP000230605">
    <property type="component" value="Chromosome 2"/>
</dbReference>
<keyword evidence="4" id="KW-1185">Reference proteome</keyword>
<evidence type="ECO:0000313" key="3">
    <source>
        <dbReference type="Proteomes" id="UP000230605"/>
    </source>
</evidence>
<evidence type="ECO:0000313" key="2">
    <source>
        <dbReference type="EMBL" id="WPA98785.1"/>
    </source>
</evidence>
<accession>A0A2G5HYG2</accession>
<dbReference type="Proteomes" id="UP001302367">
    <property type="component" value="Chromosome 2"/>
</dbReference>
<organism evidence="1 3">
    <name type="scientific">Cercospora beticola</name>
    <name type="common">Sugarbeet leaf spot fungus</name>
    <dbReference type="NCBI Taxonomy" id="122368"/>
    <lineage>
        <taxon>Eukaryota</taxon>
        <taxon>Fungi</taxon>
        <taxon>Dikarya</taxon>
        <taxon>Ascomycota</taxon>
        <taxon>Pezizomycotina</taxon>
        <taxon>Dothideomycetes</taxon>
        <taxon>Dothideomycetidae</taxon>
        <taxon>Mycosphaerellales</taxon>
        <taxon>Mycosphaerellaceae</taxon>
        <taxon>Cercospora</taxon>
    </lineage>
</organism>